<accession>A0ABY5NKY7</accession>
<proteinExistence type="predicted"/>
<evidence type="ECO:0000313" key="4">
    <source>
        <dbReference type="Proteomes" id="UP001054811"/>
    </source>
</evidence>
<keyword evidence="4" id="KW-1185">Reference proteome</keyword>
<name>A0ABY5NKY7_9MICO</name>
<keyword evidence="2" id="KW-1133">Transmembrane helix</keyword>
<gene>
    <name evidence="3" type="ORF">L2X98_21940</name>
</gene>
<keyword evidence="2" id="KW-0812">Transmembrane</keyword>
<evidence type="ECO:0000313" key="3">
    <source>
        <dbReference type="EMBL" id="UUT35839.1"/>
    </source>
</evidence>
<feature type="region of interest" description="Disordered" evidence="1">
    <location>
        <begin position="137"/>
        <end position="204"/>
    </location>
</feature>
<reference evidence="3" key="1">
    <citation type="submission" date="2022-01" db="EMBL/GenBank/DDBJ databases">
        <title>Microbacterium eymi and Microbacterium rhizovicinus sp. nov., isolated from the rhizospheric soil of Elymus tsukushiensis, a plant native to the Dokdo Islands, Republic of Korea.</title>
        <authorList>
            <person name="Hwang Y.J."/>
        </authorList>
    </citation>
    <scope>NUCLEOTIDE SEQUENCE</scope>
    <source>
        <strain evidence="3">KUDC0405</strain>
    </source>
</reference>
<dbReference type="Pfam" id="PF19877">
    <property type="entry name" value="DUF6350"/>
    <property type="match status" value="1"/>
</dbReference>
<dbReference type="EMBL" id="CP091139">
    <property type="protein sequence ID" value="UUT35839.1"/>
    <property type="molecule type" value="Genomic_DNA"/>
</dbReference>
<feature type="compositionally biased region" description="Basic and acidic residues" evidence="1">
    <location>
        <begin position="154"/>
        <end position="166"/>
    </location>
</feature>
<evidence type="ECO:0000256" key="1">
    <source>
        <dbReference type="SAM" id="MobiDB-lite"/>
    </source>
</evidence>
<organism evidence="3 4">
    <name type="scientific">Microbacterium elymi</name>
    <dbReference type="NCBI Taxonomy" id="2909587"/>
    <lineage>
        <taxon>Bacteria</taxon>
        <taxon>Bacillati</taxon>
        <taxon>Actinomycetota</taxon>
        <taxon>Actinomycetes</taxon>
        <taxon>Micrococcales</taxon>
        <taxon>Microbacteriaceae</taxon>
        <taxon>Microbacterium</taxon>
    </lineage>
</organism>
<feature type="transmembrane region" description="Helical" evidence="2">
    <location>
        <begin position="109"/>
        <end position="127"/>
    </location>
</feature>
<sequence>MGAGTAVSPAGTQLGVVPGLPVLGALPESASPWLLALVLLPIAAGALAGWMLRARLATPAHRSDLGLRAGLAVGVAALSGAGAALLGWLSSGAIGPGRLAEVGPEPGPFALAFGLEVLVGAAIILLTPQRPLHPEVAPALEPRRADPAPTADAAIRDVPRDPNRLEDENDTAPIEPVPIERGLLASSEDETDTAPIDPGFLGRD</sequence>
<keyword evidence="2" id="KW-0472">Membrane</keyword>
<dbReference type="InterPro" id="IPR045931">
    <property type="entry name" value="DUF6350"/>
</dbReference>
<evidence type="ECO:0000256" key="2">
    <source>
        <dbReference type="SAM" id="Phobius"/>
    </source>
</evidence>
<dbReference type="Proteomes" id="UP001054811">
    <property type="component" value="Chromosome"/>
</dbReference>
<feature type="transmembrane region" description="Helical" evidence="2">
    <location>
        <begin position="65"/>
        <end position="89"/>
    </location>
</feature>
<feature type="transmembrane region" description="Helical" evidence="2">
    <location>
        <begin position="33"/>
        <end position="53"/>
    </location>
</feature>
<protein>
    <submittedName>
        <fullName evidence="3">DUF6350 family protein</fullName>
    </submittedName>
</protein>